<organism evidence="1 2">
    <name type="scientific">Dreissena polymorpha</name>
    <name type="common">Zebra mussel</name>
    <name type="synonym">Mytilus polymorpha</name>
    <dbReference type="NCBI Taxonomy" id="45954"/>
    <lineage>
        <taxon>Eukaryota</taxon>
        <taxon>Metazoa</taxon>
        <taxon>Spiralia</taxon>
        <taxon>Lophotrochozoa</taxon>
        <taxon>Mollusca</taxon>
        <taxon>Bivalvia</taxon>
        <taxon>Autobranchia</taxon>
        <taxon>Heteroconchia</taxon>
        <taxon>Euheterodonta</taxon>
        <taxon>Imparidentia</taxon>
        <taxon>Neoheterodontei</taxon>
        <taxon>Myida</taxon>
        <taxon>Dreissenoidea</taxon>
        <taxon>Dreissenidae</taxon>
        <taxon>Dreissena</taxon>
    </lineage>
</organism>
<sequence length="112" mass="12714">MAEDMTLSPLAETVVKVFVERFESDDSGLQADYVVETTEHVKERPLQMASTFVNINQPLPCVIRLLNPFTTNVILRQEAVIDSAKKIRRVVSVLSSKKMTKKEAIFLRYAEV</sequence>
<reference evidence="1" key="2">
    <citation type="submission" date="2020-11" db="EMBL/GenBank/DDBJ databases">
        <authorList>
            <person name="McCartney M.A."/>
            <person name="Auch B."/>
            <person name="Kono T."/>
            <person name="Mallez S."/>
            <person name="Becker A."/>
            <person name="Gohl D.M."/>
            <person name="Silverstein K.A.T."/>
            <person name="Koren S."/>
            <person name="Bechman K.B."/>
            <person name="Herman A."/>
            <person name="Abrahante J.E."/>
            <person name="Garbe J."/>
        </authorList>
    </citation>
    <scope>NUCLEOTIDE SEQUENCE</scope>
    <source>
        <strain evidence="1">Duluth1</strain>
        <tissue evidence="1">Whole animal</tissue>
    </source>
</reference>
<reference evidence="1" key="1">
    <citation type="journal article" date="2019" name="bioRxiv">
        <title>The Genome of the Zebra Mussel, Dreissena polymorpha: A Resource for Invasive Species Research.</title>
        <authorList>
            <person name="McCartney M.A."/>
            <person name="Auch B."/>
            <person name="Kono T."/>
            <person name="Mallez S."/>
            <person name="Zhang Y."/>
            <person name="Obille A."/>
            <person name="Becker A."/>
            <person name="Abrahante J.E."/>
            <person name="Garbe J."/>
            <person name="Badalamenti J.P."/>
            <person name="Herman A."/>
            <person name="Mangelson H."/>
            <person name="Liachko I."/>
            <person name="Sullivan S."/>
            <person name="Sone E.D."/>
            <person name="Koren S."/>
            <person name="Silverstein K.A.T."/>
            <person name="Beckman K.B."/>
            <person name="Gohl D.M."/>
        </authorList>
    </citation>
    <scope>NUCLEOTIDE SEQUENCE</scope>
    <source>
        <strain evidence="1">Duluth1</strain>
        <tissue evidence="1">Whole animal</tissue>
    </source>
</reference>
<dbReference type="AlphaFoldDB" id="A0A9D4QQQ0"/>
<proteinExistence type="predicted"/>
<keyword evidence="2" id="KW-1185">Reference proteome</keyword>
<evidence type="ECO:0000313" key="2">
    <source>
        <dbReference type="Proteomes" id="UP000828390"/>
    </source>
</evidence>
<dbReference type="EMBL" id="JAIWYP010000004">
    <property type="protein sequence ID" value="KAH3839087.1"/>
    <property type="molecule type" value="Genomic_DNA"/>
</dbReference>
<evidence type="ECO:0000313" key="1">
    <source>
        <dbReference type="EMBL" id="KAH3839087.1"/>
    </source>
</evidence>
<name>A0A9D4QQQ0_DREPO</name>
<dbReference type="Proteomes" id="UP000828390">
    <property type="component" value="Unassembled WGS sequence"/>
</dbReference>
<gene>
    <name evidence="1" type="ORF">DPMN_112509</name>
</gene>
<accession>A0A9D4QQQ0</accession>
<comment type="caution">
    <text evidence="1">The sequence shown here is derived from an EMBL/GenBank/DDBJ whole genome shotgun (WGS) entry which is preliminary data.</text>
</comment>
<protein>
    <submittedName>
        <fullName evidence="1">Uncharacterized protein</fullName>
    </submittedName>
</protein>